<dbReference type="AlphaFoldDB" id="I6TAV5"/>
<evidence type="ECO:0000313" key="2">
    <source>
        <dbReference type="EMBL" id="AFM70434.1"/>
    </source>
</evidence>
<proteinExistence type="predicted"/>
<keyword evidence="3" id="KW-1185">Reference proteome</keyword>
<dbReference type="KEGG" id="ehr:EHR_07490"/>
<keyword evidence="1" id="KW-0812">Transmembrane</keyword>
<sequence length="74" mass="9044">MYFVTQAYNQLVSYDIFTCFIIYEEKPITFYHFLNMYIFSTFDINRIFYSLFIRKKTNKKTDSVLEKIAASDFF</sequence>
<gene>
    <name evidence="2" type="ordered locus">EHR_07490</name>
</gene>
<feature type="transmembrane region" description="Helical" evidence="1">
    <location>
        <begin position="30"/>
        <end position="52"/>
    </location>
</feature>
<dbReference type="HOGENOM" id="CLU_2682078_0_0_9"/>
<dbReference type="PATRIC" id="fig|768486.3.peg.1428"/>
<reference evidence="2 3" key="1">
    <citation type="journal article" date="2012" name="J. Bacteriol.">
        <title>Genome sequence of Enterococcus hirae (Streptococcus faecalis) ATCC 9790, a model organism for the study of ion transport, bioenergetics, and copper homeostasis.</title>
        <authorList>
            <person name="Gaechter T."/>
            <person name="Wunderlin C."/>
            <person name="Schmidheini T."/>
            <person name="Solioz M."/>
        </authorList>
    </citation>
    <scope>NUCLEOTIDE SEQUENCE [LARGE SCALE GENOMIC DNA]</scope>
    <source>
        <strain evidence="3">ATCC 9790 / DSM 20160 / JCM 8729 / LMG 6399 / NBRC 3181 / NCIMB 6459 / NCDO 1258 / NCTC 12367 / WDCM 00089 / R</strain>
    </source>
</reference>
<organism evidence="2 3">
    <name type="scientific">Enterococcus hirae (strain ATCC 9790 / DSM 20160 / JCM 8729 / LMG 6399 / NBRC 3181 / NCIMB 6459 / NCDO 1258 / NCTC 12367 / WDCM 00089 / R)</name>
    <dbReference type="NCBI Taxonomy" id="768486"/>
    <lineage>
        <taxon>Bacteria</taxon>
        <taxon>Bacillati</taxon>
        <taxon>Bacillota</taxon>
        <taxon>Bacilli</taxon>
        <taxon>Lactobacillales</taxon>
        <taxon>Enterococcaceae</taxon>
        <taxon>Enterococcus</taxon>
    </lineage>
</organism>
<dbReference type="EMBL" id="CP003504">
    <property type="protein sequence ID" value="AFM70434.1"/>
    <property type="molecule type" value="Genomic_DNA"/>
</dbReference>
<dbReference type="Proteomes" id="UP000002895">
    <property type="component" value="Chromosome"/>
</dbReference>
<evidence type="ECO:0000313" key="3">
    <source>
        <dbReference type="Proteomes" id="UP000002895"/>
    </source>
</evidence>
<protein>
    <submittedName>
        <fullName evidence="2">Uncharacterized protein</fullName>
    </submittedName>
</protein>
<name>I6TAV5_ENTHA</name>
<accession>I6TAV5</accession>
<keyword evidence="1" id="KW-1133">Transmembrane helix</keyword>
<keyword evidence="1" id="KW-0472">Membrane</keyword>
<evidence type="ECO:0000256" key="1">
    <source>
        <dbReference type="SAM" id="Phobius"/>
    </source>
</evidence>